<name>Q2Y8T7_NITMU</name>
<dbReference type="Pfam" id="PF01381">
    <property type="entry name" value="HTH_3"/>
    <property type="match status" value="1"/>
</dbReference>
<dbReference type="HOGENOM" id="CLU_1433140_0_0_4"/>
<dbReference type="eggNOG" id="COG1396">
    <property type="taxonomic scope" value="Bacteria"/>
</dbReference>
<reference evidence="4 5" key="2">
    <citation type="journal article" date="2008" name="Appl. Environ. Microbiol.">
        <title>Complete genome sequence of Nitrosospira multiformis, an ammonia-oxidizing bacterium from the soil environment.</title>
        <authorList>
            <person name="Norton J.M."/>
            <person name="Klotz M.G."/>
            <person name="Stein L.Y."/>
            <person name="Arp D.J."/>
            <person name="Bottomley P.J."/>
            <person name="Chain P.S."/>
            <person name="Hauser L.J."/>
            <person name="Land M.L."/>
            <person name="Larimer F.W."/>
            <person name="Shin M.W."/>
            <person name="Starkenburg S.R."/>
        </authorList>
    </citation>
    <scope>NUCLEOTIDE SEQUENCE [LARGE SCALE GENOMIC DNA]</scope>
    <source>
        <strain evidence="5">ATCC 25196 / NCIMB 11849 / C 71</strain>
    </source>
</reference>
<dbReference type="CDD" id="cd00093">
    <property type="entry name" value="HTH_XRE"/>
    <property type="match status" value="1"/>
</dbReference>
<feature type="region of interest" description="Disordered" evidence="2">
    <location>
        <begin position="154"/>
        <end position="189"/>
    </location>
</feature>
<dbReference type="SUPFAM" id="SSF47413">
    <property type="entry name" value="lambda repressor-like DNA-binding domains"/>
    <property type="match status" value="1"/>
</dbReference>
<dbReference type="Proteomes" id="UP000002718">
    <property type="component" value="Chromosome"/>
</dbReference>
<evidence type="ECO:0000313" key="4">
    <source>
        <dbReference type="EMBL" id="ABB74834.1"/>
    </source>
</evidence>
<dbReference type="EMBL" id="CP000103">
    <property type="protein sequence ID" value="ABB74834.1"/>
    <property type="molecule type" value="Genomic_DNA"/>
</dbReference>
<feature type="compositionally biased region" description="Pro residues" evidence="2">
    <location>
        <begin position="157"/>
        <end position="171"/>
    </location>
</feature>
<proteinExistence type="predicted"/>
<dbReference type="InterPro" id="IPR010982">
    <property type="entry name" value="Lambda_DNA-bd_dom_sf"/>
</dbReference>
<dbReference type="GO" id="GO:0003677">
    <property type="term" value="F:DNA binding"/>
    <property type="evidence" value="ECO:0007669"/>
    <property type="project" value="UniProtKB-KW"/>
</dbReference>
<accession>Q2Y8T7</accession>
<dbReference type="PANTHER" id="PTHR46558">
    <property type="entry name" value="TRACRIPTIONAL REGULATORY PROTEIN-RELATED-RELATED"/>
    <property type="match status" value="1"/>
</dbReference>
<protein>
    <submittedName>
        <fullName evidence="4">Transcriptional regulator, XRE family</fullName>
    </submittedName>
</protein>
<dbReference type="AlphaFoldDB" id="Q2Y8T7"/>
<feature type="region of interest" description="Disordered" evidence="2">
    <location>
        <begin position="78"/>
        <end position="105"/>
    </location>
</feature>
<evidence type="ECO:0000256" key="2">
    <source>
        <dbReference type="SAM" id="MobiDB-lite"/>
    </source>
</evidence>
<evidence type="ECO:0000313" key="5">
    <source>
        <dbReference type="Proteomes" id="UP000002718"/>
    </source>
</evidence>
<gene>
    <name evidence="4" type="ordered locus">Nmul_A1531</name>
</gene>
<dbReference type="Gene3D" id="1.10.260.40">
    <property type="entry name" value="lambda repressor-like DNA-binding domains"/>
    <property type="match status" value="1"/>
</dbReference>
<feature type="domain" description="HTH cro/C1-type" evidence="3">
    <location>
        <begin position="12"/>
        <end position="66"/>
    </location>
</feature>
<dbReference type="PROSITE" id="PS50943">
    <property type="entry name" value="HTH_CROC1"/>
    <property type="match status" value="1"/>
</dbReference>
<sequence length="189" mass="20686">MYYDGMDIARIIREGREKLKLNQSELAELVGVSPQAVQQWESGATQPRGKRLNKIAEVLKLPPAMMHFGMSLEVPAAPDAAVSRQPENPGRGTRGTSPRVTEKPVSENDALINQVVEAMRRMSKEDAARLVTISKALVGETVTEVAEAVPSVDLKPLPVPDLPPHPPPAFPPRRMSESRTKVRGKTAIR</sequence>
<evidence type="ECO:0000259" key="3">
    <source>
        <dbReference type="PROSITE" id="PS50943"/>
    </source>
</evidence>
<dbReference type="PANTHER" id="PTHR46558:SF11">
    <property type="entry name" value="HTH-TYPE TRANSCRIPTIONAL REGULATOR XRE"/>
    <property type="match status" value="1"/>
</dbReference>
<dbReference type="STRING" id="323848.Nmul_A1531"/>
<reference evidence="5" key="1">
    <citation type="submission" date="2005-08" db="EMBL/GenBank/DDBJ databases">
        <title>Complete sequence of chromosome 1 of Nitrosospira multiformis ATCC 25196.</title>
        <authorList>
            <person name="Copeland A."/>
            <person name="Lucas S."/>
            <person name="Lapidus A."/>
            <person name="Barry K."/>
            <person name="Detter J.C."/>
            <person name="Glavina T."/>
            <person name="Hammon N."/>
            <person name="Israni S."/>
            <person name="Pitluck S."/>
            <person name="Chain P."/>
            <person name="Malfatti S."/>
            <person name="Shin M."/>
            <person name="Vergez L."/>
            <person name="Schmutz J."/>
            <person name="Larimer F."/>
            <person name="Land M."/>
            <person name="Hauser L."/>
            <person name="Kyrpides N."/>
            <person name="Lykidis A."/>
            <person name="Richardson P."/>
        </authorList>
    </citation>
    <scope>NUCLEOTIDE SEQUENCE [LARGE SCALE GENOMIC DNA]</scope>
    <source>
        <strain evidence="5">ATCC 25196 / NCIMB 11849 / C 71</strain>
    </source>
</reference>
<organism evidence="4 5">
    <name type="scientific">Nitrosospira multiformis (strain ATCC 25196 / NCIMB 11849 / C 71)</name>
    <dbReference type="NCBI Taxonomy" id="323848"/>
    <lineage>
        <taxon>Bacteria</taxon>
        <taxon>Pseudomonadati</taxon>
        <taxon>Pseudomonadota</taxon>
        <taxon>Betaproteobacteria</taxon>
        <taxon>Nitrosomonadales</taxon>
        <taxon>Nitrosomonadaceae</taxon>
        <taxon>Nitrosospira</taxon>
    </lineage>
</organism>
<dbReference type="InterPro" id="IPR001387">
    <property type="entry name" value="Cro/C1-type_HTH"/>
</dbReference>
<keyword evidence="5" id="KW-1185">Reference proteome</keyword>
<keyword evidence="1" id="KW-0238">DNA-binding</keyword>
<dbReference type="SMART" id="SM00530">
    <property type="entry name" value="HTH_XRE"/>
    <property type="match status" value="1"/>
</dbReference>
<dbReference type="KEGG" id="nmu:Nmul_A1531"/>
<evidence type="ECO:0000256" key="1">
    <source>
        <dbReference type="ARBA" id="ARBA00023125"/>
    </source>
</evidence>